<sequence length="321" mass="33799">MSPRGAVHAHPLQGVLLILLAAACFASLDSTARGLSQPDGRWGVPVLLIMTLRYTVQAVVMAVALAPRGRAGFASAHPKFQWLRGILLLATSFCSFFAVRFMPVPEYTAINMLTPLLVTVLAATVLRESVSRLRWALVFGGFAGALVVIRPGSGTFGWVVALPLLGAVAYASFQVLTSRLAGAESPYTTHFWTGFVGSVVLWPVLAVAASTQGIGASLALVRHLPASAWPLMAFCGLLGTTGHLFLILALGKARTATLMPFVYVQIGFAALIAWVAFDHVPDHWAWIGMAVIAACGASSAALNMRRPGASTPAAAVDVLPE</sequence>
<keyword evidence="1" id="KW-0472">Membrane</keyword>
<feature type="transmembrane region" description="Helical" evidence="1">
    <location>
        <begin position="86"/>
        <end position="103"/>
    </location>
</feature>
<proteinExistence type="predicted"/>
<dbReference type="EMBL" id="JAJLJH010000001">
    <property type="protein sequence ID" value="MCK9684457.1"/>
    <property type="molecule type" value="Genomic_DNA"/>
</dbReference>
<evidence type="ECO:0000259" key="2">
    <source>
        <dbReference type="Pfam" id="PF00892"/>
    </source>
</evidence>
<evidence type="ECO:0000313" key="3">
    <source>
        <dbReference type="EMBL" id="MCK9684457.1"/>
    </source>
</evidence>
<gene>
    <name evidence="3" type="ORF">LPC04_01900</name>
</gene>
<feature type="transmembrane region" description="Helical" evidence="1">
    <location>
        <begin position="229"/>
        <end position="251"/>
    </location>
</feature>
<dbReference type="Pfam" id="PF00892">
    <property type="entry name" value="EamA"/>
    <property type="match status" value="2"/>
</dbReference>
<keyword evidence="1" id="KW-1133">Transmembrane helix</keyword>
<feature type="transmembrane region" description="Helical" evidence="1">
    <location>
        <begin position="156"/>
        <end position="177"/>
    </location>
</feature>
<feature type="transmembrane region" description="Helical" evidence="1">
    <location>
        <begin position="258"/>
        <end position="277"/>
    </location>
</feature>
<comment type="caution">
    <text evidence="3">The sequence shown here is derived from an EMBL/GenBank/DDBJ whole genome shotgun (WGS) entry which is preliminary data.</text>
</comment>
<dbReference type="RefSeq" id="WP_275680486.1">
    <property type="nucleotide sequence ID" value="NZ_JAJLJH010000001.1"/>
</dbReference>
<dbReference type="GO" id="GO:0016020">
    <property type="term" value="C:membrane"/>
    <property type="evidence" value="ECO:0007669"/>
    <property type="project" value="InterPro"/>
</dbReference>
<dbReference type="InterPro" id="IPR000620">
    <property type="entry name" value="EamA_dom"/>
</dbReference>
<keyword evidence="1" id="KW-0812">Transmembrane</keyword>
<feature type="transmembrane region" description="Helical" evidence="1">
    <location>
        <begin position="283"/>
        <end position="302"/>
    </location>
</feature>
<dbReference type="SUPFAM" id="SSF103481">
    <property type="entry name" value="Multidrug resistance efflux transporter EmrE"/>
    <property type="match status" value="2"/>
</dbReference>
<feature type="domain" description="EamA" evidence="2">
    <location>
        <begin position="13"/>
        <end position="149"/>
    </location>
</feature>
<evidence type="ECO:0000313" key="4">
    <source>
        <dbReference type="Proteomes" id="UP001139353"/>
    </source>
</evidence>
<evidence type="ECO:0000256" key="1">
    <source>
        <dbReference type="SAM" id="Phobius"/>
    </source>
</evidence>
<name>A0A9X1YHE6_9BURK</name>
<dbReference type="InterPro" id="IPR037185">
    <property type="entry name" value="EmrE-like"/>
</dbReference>
<reference evidence="3" key="1">
    <citation type="submission" date="2021-11" db="EMBL/GenBank/DDBJ databases">
        <title>BS-T2-15 a new species belonging to the Comamonadaceae family isolated from the soil of a French oak forest.</title>
        <authorList>
            <person name="Mieszkin S."/>
            <person name="Alain K."/>
        </authorList>
    </citation>
    <scope>NUCLEOTIDE SEQUENCE</scope>
    <source>
        <strain evidence="3">BS-T2-15</strain>
    </source>
</reference>
<feature type="transmembrane region" description="Helical" evidence="1">
    <location>
        <begin position="133"/>
        <end position="150"/>
    </location>
</feature>
<dbReference type="AlphaFoldDB" id="A0A9X1YHE6"/>
<keyword evidence="4" id="KW-1185">Reference proteome</keyword>
<accession>A0A9X1YHE6</accession>
<dbReference type="PANTHER" id="PTHR22911">
    <property type="entry name" value="ACYL-MALONYL CONDENSING ENZYME-RELATED"/>
    <property type="match status" value="1"/>
</dbReference>
<organism evidence="3 4">
    <name type="scientific">Scleromatobacter humisilvae</name>
    <dbReference type="NCBI Taxonomy" id="2897159"/>
    <lineage>
        <taxon>Bacteria</taxon>
        <taxon>Pseudomonadati</taxon>
        <taxon>Pseudomonadota</taxon>
        <taxon>Betaproteobacteria</taxon>
        <taxon>Burkholderiales</taxon>
        <taxon>Sphaerotilaceae</taxon>
        <taxon>Scleromatobacter</taxon>
    </lineage>
</organism>
<protein>
    <submittedName>
        <fullName evidence="3">DMT family transporter</fullName>
    </submittedName>
</protein>
<dbReference type="Proteomes" id="UP001139353">
    <property type="component" value="Unassembled WGS sequence"/>
</dbReference>
<feature type="transmembrane region" description="Helical" evidence="1">
    <location>
        <begin position="189"/>
        <end position="209"/>
    </location>
</feature>
<dbReference type="PROSITE" id="PS51257">
    <property type="entry name" value="PROKAR_LIPOPROTEIN"/>
    <property type="match status" value="1"/>
</dbReference>
<dbReference type="PANTHER" id="PTHR22911:SF103">
    <property type="entry name" value="BLR2811 PROTEIN"/>
    <property type="match status" value="1"/>
</dbReference>
<feature type="domain" description="EamA" evidence="2">
    <location>
        <begin position="160"/>
        <end position="293"/>
    </location>
</feature>
<feature type="transmembrane region" description="Helical" evidence="1">
    <location>
        <begin position="44"/>
        <end position="65"/>
    </location>
</feature>
<feature type="transmembrane region" description="Helical" evidence="1">
    <location>
        <begin position="109"/>
        <end position="126"/>
    </location>
</feature>